<dbReference type="EMBL" id="JBHSMA010000004">
    <property type="protein sequence ID" value="MFC5410423.1"/>
    <property type="molecule type" value="Genomic_DNA"/>
</dbReference>
<evidence type="ECO:0008006" key="4">
    <source>
        <dbReference type="Google" id="ProtNLM"/>
    </source>
</evidence>
<protein>
    <recommendedName>
        <fullName evidence="4">DUF3575 domain-containing protein</fullName>
    </recommendedName>
</protein>
<evidence type="ECO:0000313" key="2">
    <source>
        <dbReference type="EMBL" id="MFC5410423.1"/>
    </source>
</evidence>
<name>A0ABW0ICL8_9BACT</name>
<keyword evidence="3" id="KW-1185">Reference proteome</keyword>
<evidence type="ECO:0000256" key="1">
    <source>
        <dbReference type="SAM" id="SignalP"/>
    </source>
</evidence>
<accession>A0ABW0ICL8</accession>
<comment type="caution">
    <text evidence="2">The sequence shown here is derived from an EMBL/GenBank/DDBJ whole genome shotgun (WGS) entry which is preliminary data.</text>
</comment>
<evidence type="ECO:0000313" key="3">
    <source>
        <dbReference type="Proteomes" id="UP001596106"/>
    </source>
</evidence>
<proteinExistence type="predicted"/>
<feature type="signal peptide" evidence="1">
    <location>
        <begin position="1"/>
        <end position="22"/>
    </location>
</feature>
<dbReference type="RefSeq" id="WP_379845952.1">
    <property type="nucleotide sequence ID" value="NZ_JBHSMA010000004.1"/>
</dbReference>
<organism evidence="2 3">
    <name type="scientific">Larkinella bovis</name>
    <dbReference type="NCBI Taxonomy" id="683041"/>
    <lineage>
        <taxon>Bacteria</taxon>
        <taxon>Pseudomonadati</taxon>
        <taxon>Bacteroidota</taxon>
        <taxon>Cytophagia</taxon>
        <taxon>Cytophagales</taxon>
        <taxon>Spirosomataceae</taxon>
        <taxon>Larkinella</taxon>
    </lineage>
</organism>
<dbReference type="Proteomes" id="UP001596106">
    <property type="component" value="Unassembled WGS sequence"/>
</dbReference>
<gene>
    <name evidence="2" type="ORF">ACFPMF_13945</name>
</gene>
<keyword evidence="1" id="KW-0732">Signal</keyword>
<feature type="chain" id="PRO_5046046032" description="DUF3575 domain-containing protein" evidence="1">
    <location>
        <begin position="23"/>
        <end position="173"/>
    </location>
</feature>
<reference evidence="3" key="1">
    <citation type="journal article" date="2019" name="Int. J. Syst. Evol. Microbiol.">
        <title>The Global Catalogue of Microorganisms (GCM) 10K type strain sequencing project: providing services to taxonomists for standard genome sequencing and annotation.</title>
        <authorList>
            <consortium name="The Broad Institute Genomics Platform"/>
            <consortium name="The Broad Institute Genome Sequencing Center for Infectious Disease"/>
            <person name="Wu L."/>
            <person name="Ma J."/>
        </authorList>
    </citation>
    <scope>NUCLEOTIDE SEQUENCE [LARGE SCALE GENOMIC DNA]</scope>
    <source>
        <strain evidence="3">CCUG 55250</strain>
    </source>
</reference>
<sequence>MTKRLLYIALLVFTTTPGFSQAARKIDKMISLGLGLQTYSLGGVREGASFELGVTDQISAGGFLDYALFGTKVGNRQWKSQFVSIGVRGSYHLGGLLALGDRKFDPYAGLSAGTRSWLYRHQVDQNGYFIPRPRGFFPGFHVGGFYHFSKKIGGFAEMGLGVAMARLGITGKF</sequence>